<feature type="compositionally biased region" description="Low complexity" evidence="1">
    <location>
        <begin position="21"/>
        <end position="32"/>
    </location>
</feature>
<dbReference type="Proteomes" id="UP000192578">
    <property type="component" value="Unassembled WGS sequence"/>
</dbReference>
<feature type="compositionally biased region" description="Basic and acidic residues" evidence="1">
    <location>
        <begin position="142"/>
        <end position="160"/>
    </location>
</feature>
<organism evidence="3 4">
    <name type="scientific">Hypsibius exemplaris</name>
    <name type="common">Freshwater tardigrade</name>
    <dbReference type="NCBI Taxonomy" id="2072580"/>
    <lineage>
        <taxon>Eukaryota</taxon>
        <taxon>Metazoa</taxon>
        <taxon>Ecdysozoa</taxon>
        <taxon>Tardigrada</taxon>
        <taxon>Eutardigrada</taxon>
        <taxon>Parachela</taxon>
        <taxon>Hypsibioidea</taxon>
        <taxon>Hypsibiidae</taxon>
        <taxon>Hypsibius</taxon>
    </lineage>
</organism>
<evidence type="ECO:0000259" key="2">
    <source>
        <dbReference type="Pfam" id="PF00567"/>
    </source>
</evidence>
<keyword evidence="4" id="KW-1185">Reference proteome</keyword>
<feature type="region of interest" description="Disordered" evidence="1">
    <location>
        <begin position="1"/>
        <end position="65"/>
    </location>
</feature>
<name>A0A1W0X4T3_HYPEX</name>
<protein>
    <recommendedName>
        <fullName evidence="2">Tudor domain-containing protein</fullName>
    </recommendedName>
</protein>
<reference evidence="4" key="1">
    <citation type="submission" date="2017-01" db="EMBL/GenBank/DDBJ databases">
        <title>Comparative genomics of anhydrobiosis in the tardigrade Hypsibius dujardini.</title>
        <authorList>
            <person name="Yoshida Y."/>
            <person name="Koutsovoulos G."/>
            <person name="Laetsch D."/>
            <person name="Stevens L."/>
            <person name="Kumar S."/>
            <person name="Horikawa D."/>
            <person name="Ishino K."/>
            <person name="Komine S."/>
            <person name="Tomita M."/>
            <person name="Blaxter M."/>
            <person name="Arakawa K."/>
        </authorList>
    </citation>
    <scope>NUCLEOTIDE SEQUENCE [LARGE SCALE GENOMIC DNA]</scope>
    <source>
        <strain evidence="4">Z151</strain>
    </source>
</reference>
<dbReference type="SUPFAM" id="SSF63748">
    <property type="entry name" value="Tudor/PWWP/MBT"/>
    <property type="match status" value="1"/>
</dbReference>
<sequence>MDYLGKGHSTAIKTSNYPHQNGLNSGSGKNGNVAFEFHDPNGPRPPGFLPSLSPTPAESPRQPFDLQRIRHLRFTDPIFQPPLPQAPQTATTRHPHQNRFIPSGKAPGNEESERKRDEGERDFRGGPRHPHQNRFLPSGKAPRNEESERKRNEGERDFRGGPRGAAVALTTRTPTVIHQRYNVTGILQQDDDTFPPAYGEVGVTAADEEEFLQLQSLRLPKNNDHKRFHINQRVRVIPTALSMSDLTVGFHVYPCEDDSNCLRDVQLLRRRMQEVYHAKSRTGNFNNLREEDLVIGTLVAVNPPRSVWFYRGVIVDVSKANIEVFLLDVGIAVHLPSEQIAPLFRAFALGLPPLARTCRIAGLDVRDIAETHKKLKYLFAEAKRNSDCVEAVVCNILERHPRHPRHPNFSACRMWEVKLLINSLDITVLLDILREGGLTLVPAPIPPEVIVPLTERAVEETDYDPEHFFVKFEGSDEDSVHYGVLETYSF</sequence>
<dbReference type="EMBL" id="MTYJ01000017">
    <property type="protein sequence ID" value="OQV22458.1"/>
    <property type="molecule type" value="Genomic_DNA"/>
</dbReference>
<evidence type="ECO:0000313" key="4">
    <source>
        <dbReference type="Proteomes" id="UP000192578"/>
    </source>
</evidence>
<dbReference type="AlphaFoldDB" id="A0A1W0X4T3"/>
<dbReference type="Gene3D" id="2.30.30.140">
    <property type="match status" value="1"/>
</dbReference>
<dbReference type="InterPro" id="IPR002999">
    <property type="entry name" value="Tudor"/>
</dbReference>
<gene>
    <name evidence="3" type="ORF">BV898_03631</name>
</gene>
<proteinExistence type="predicted"/>
<evidence type="ECO:0000256" key="1">
    <source>
        <dbReference type="SAM" id="MobiDB-lite"/>
    </source>
</evidence>
<comment type="caution">
    <text evidence="3">The sequence shown here is derived from an EMBL/GenBank/DDBJ whole genome shotgun (WGS) entry which is preliminary data.</text>
</comment>
<feature type="compositionally biased region" description="Basic and acidic residues" evidence="1">
    <location>
        <begin position="111"/>
        <end position="125"/>
    </location>
</feature>
<accession>A0A1W0X4T3</accession>
<dbReference type="Pfam" id="PF00567">
    <property type="entry name" value="TUDOR"/>
    <property type="match status" value="1"/>
</dbReference>
<evidence type="ECO:0000313" key="3">
    <source>
        <dbReference type="EMBL" id="OQV22458.1"/>
    </source>
</evidence>
<dbReference type="OrthoDB" id="10052065at2759"/>
<feature type="domain" description="Tudor" evidence="2">
    <location>
        <begin position="263"/>
        <end position="362"/>
    </location>
</feature>
<feature type="region of interest" description="Disordered" evidence="1">
    <location>
        <begin position="77"/>
        <end position="164"/>
    </location>
</feature>